<dbReference type="SUPFAM" id="SSF52129">
    <property type="entry name" value="Caspase-like"/>
    <property type="match status" value="1"/>
</dbReference>
<proteinExistence type="predicted"/>
<feature type="domain" description="Peptidase C14 caspase" evidence="2">
    <location>
        <begin position="208"/>
        <end position="389"/>
    </location>
</feature>
<name>A0A5B8VGT3_9BACT</name>
<dbReference type="GO" id="GO:0004197">
    <property type="term" value="F:cysteine-type endopeptidase activity"/>
    <property type="evidence" value="ECO:0007669"/>
    <property type="project" value="InterPro"/>
</dbReference>
<gene>
    <name evidence="3" type="ORF">FRZ67_20245</name>
</gene>
<evidence type="ECO:0000313" key="3">
    <source>
        <dbReference type="EMBL" id="QEC69518.1"/>
    </source>
</evidence>
<reference evidence="3 4" key="1">
    <citation type="journal article" date="2016" name="Int. J. Syst. Evol. Microbiol.">
        <title>Panacibacter ginsenosidivorans gen. nov., sp. nov., with ginsenoside converting activity isolated from soil of a ginseng field.</title>
        <authorList>
            <person name="Siddiqi M.Z."/>
            <person name="Muhammad Shafi S."/>
            <person name="Choi K.D."/>
            <person name="Im W.T."/>
        </authorList>
    </citation>
    <scope>NUCLEOTIDE SEQUENCE [LARGE SCALE GENOMIC DNA]</scope>
    <source>
        <strain evidence="3 4">Gsoil1550</strain>
    </source>
</reference>
<dbReference type="EMBL" id="CP042435">
    <property type="protein sequence ID" value="QEC69518.1"/>
    <property type="molecule type" value="Genomic_DNA"/>
</dbReference>
<dbReference type="Proteomes" id="UP000321533">
    <property type="component" value="Chromosome"/>
</dbReference>
<dbReference type="OrthoDB" id="976354at2"/>
<dbReference type="InterPro" id="IPR011600">
    <property type="entry name" value="Pept_C14_caspase"/>
</dbReference>
<dbReference type="InterPro" id="IPR029030">
    <property type="entry name" value="Caspase-like_dom_sf"/>
</dbReference>
<protein>
    <submittedName>
        <fullName evidence="3">Caspase family protein</fullName>
    </submittedName>
</protein>
<evidence type="ECO:0000259" key="2">
    <source>
        <dbReference type="Pfam" id="PF00656"/>
    </source>
</evidence>
<dbReference type="RefSeq" id="WP_147192395.1">
    <property type="nucleotide sequence ID" value="NZ_CP042435.1"/>
</dbReference>
<dbReference type="KEGG" id="pgin:FRZ67_20245"/>
<dbReference type="GO" id="GO:0006508">
    <property type="term" value="P:proteolysis"/>
    <property type="evidence" value="ECO:0007669"/>
    <property type="project" value="InterPro"/>
</dbReference>
<evidence type="ECO:0000313" key="4">
    <source>
        <dbReference type="Proteomes" id="UP000321533"/>
    </source>
</evidence>
<evidence type="ECO:0000256" key="1">
    <source>
        <dbReference type="SAM" id="SignalP"/>
    </source>
</evidence>
<feature type="signal peptide" evidence="1">
    <location>
        <begin position="1"/>
        <end position="21"/>
    </location>
</feature>
<organism evidence="3 4">
    <name type="scientific">Panacibacter ginsenosidivorans</name>
    <dbReference type="NCBI Taxonomy" id="1813871"/>
    <lineage>
        <taxon>Bacteria</taxon>
        <taxon>Pseudomonadati</taxon>
        <taxon>Bacteroidota</taxon>
        <taxon>Chitinophagia</taxon>
        <taxon>Chitinophagales</taxon>
        <taxon>Chitinophagaceae</taxon>
        <taxon>Panacibacter</taxon>
    </lineage>
</organism>
<dbReference type="AlphaFoldDB" id="A0A5B8VGT3"/>
<feature type="chain" id="PRO_5022676149" evidence="1">
    <location>
        <begin position="22"/>
        <end position="443"/>
    </location>
</feature>
<keyword evidence="4" id="KW-1185">Reference proteome</keyword>
<dbReference type="Gene3D" id="3.40.50.1460">
    <property type="match status" value="1"/>
</dbReference>
<accession>A0A5B8VGT3</accession>
<sequence length="443" mass="50095">MPRKIYLIFFFACIAFCSLHAQSLYEFKYTFKGEKGLEYYNAFMVRYDDGTGYIRVNYAEPSTGEKYLVDMDMEESYDIDGKTGVTDSSLLYFTGINPVIISGDTTEGYDPDIYVFEKKEDGDYYDPLKVYSVDDNDSISEGDFTDVRLLSAEDLTEDFVSQYFFKDEPFYKGLFETTTRQLTNDEKAITLHVIIVANTNDPDIGTTCMLDKDRTLKIFTDLAEFMGIKLDVKTIFGNDYNKQNVQDAVTALKPAPQDIVIFYYSGHGFSKNDQYQYPYMELRAKSFQGLNENSINIEEVYNLIKQKGARVSLVMSDCCNTLPETPAAVSGEVALTRSSSLGWSLNNCLQLFLPTAPVAILMTAAKKGEMSAGNNSYGGFFTFNFRTSLLNFLSPTHEFTGVSWKSLIDEAQTQTVKKATNTLCNNPDGTRGRCVQHPVYKMW</sequence>
<keyword evidence="1" id="KW-0732">Signal</keyword>
<dbReference type="Pfam" id="PF00656">
    <property type="entry name" value="Peptidase_C14"/>
    <property type="match status" value="1"/>
</dbReference>